<evidence type="ECO:0000256" key="3">
    <source>
        <dbReference type="ARBA" id="ARBA00022679"/>
    </source>
</evidence>
<evidence type="ECO:0000256" key="2">
    <source>
        <dbReference type="ARBA" id="ARBA00022475"/>
    </source>
</evidence>
<dbReference type="EMBL" id="BFFP01000006">
    <property type="protein sequence ID" value="GBG94096.1"/>
    <property type="molecule type" value="Genomic_DNA"/>
</dbReference>
<proteinExistence type="predicted"/>
<keyword evidence="6 9" id="KW-0472">Membrane</keyword>
<organism evidence="11 12">
    <name type="scientific">Ligilactobacillus salitolerans</name>
    <dbReference type="NCBI Taxonomy" id="1808352"/>
    <lineage>
        <taxon>Bacteria</taxon>
        <taxon>Bacillati</taxon>
        <taxon>Bacillota</taxon>
        <taxon>Bacilli</taxon>
        <taxon>Lactobacillales</taxon>
        <taxon>Lactobacillaceae</taxon>
        <taxon>Ligilactobacillus</taxon>
    </lineage>
</organism>
<keyword evidence="2" id="KW-1003">Cell membrane</keyword>
<dbReference type="Gene3D" id="3.40.50.1110">
    <property type="entry name" value="SGNH hydrolase"/>
    <property type="match status" value="1"/>
</dbReference>
<dbReference type="Proteomes" id="UP000286848">
    <property type="component" value="Unassembled WGS sequence"/>
</dbReference>
<reference evidence="11 12" key="1">
    <citation type="journal article" date="2019" name="Int. J. Syst. Evol. Microbiol.">
        <title>Lactobacillus salitolerans sp. nov., a novel lactic acid bacterium isolated from spent mushroom substrates.</title>
        <authorList>
            <person name="Tohno M."/>
            <person name="Tanizawa Y."/>
            <person name="Kojima Y."/>
            <person name="Sakamoto M."/>
            <person name="Nakamura Y."/>
            <person name="Ohkuma M."/>
            <person name="Kobayashi H."/>
        </authorList>
    </citation>
    <scope>NUCLEOTIDE SEQUENCE [LARGE SCALE GENOMIC DNA]</scope>
    <source>
        <strain evidence="11 12">YK43</strain>
    </source>
</reference>
<accession>A0A401IRE1</accession>
<dbReference type="SUPFAM" id="SSF52266">
    <property type="entry name" value="SGNH hydrolase"/>
    <property type="match status" value="1"/>
</dbReference>
<dbReference type="InterPro" id="IPR050879">
    <property type="entry name" value="Acyltransferase_3"/>
</dbReference>
<evidence type="ECO:0000256" key="6">
    <source>
        <dbReference type="ARBA" id="ARBA00023136"/>
    </source>
</evidence>
<feature type="transmembrane region" description="Helical" evidence="9">
    <location>
        <begin position="58"/>
        <end position="79"/>
    </location>
</feature>
<feature type="transmembrane region" description="Helical" evidence="9">
    <location>
        <begin position="31"/>
        <end position="52"/>
    </location>
</feature>
<evidence type="ECO:0000256" key="1">
    <source>
        <dbReference type="ARBA" id="ARBA00004651"/>
    </source>
</evidence>
<name>A0A401IRE1_9LACO</name>
<keyword evidence="5 9" id="KW-1133">Transmembrane helix</keyword>
<keyword evidence="3 11" id="KW-0808">Transferase</keyword>
<feature type="transmembrane region" description="Helical" evidence="9">
    <location>
        <begin position="163"/>
        <end position="184"/>
    </location>
</feature>
<evidence type="ECO:0000256" key="5">
    <source>
        <dbReference type="ARBA" id="ARBA00022989"/>
    </source>
</evidence>
<evidence type="ECO:0000259" key="10">
    <source>
        <dbReference type="Pfam" id="PF01757"/>
    </source>
</evidence>
<dbReference type="PANTHER" id="PTHR23028:SF53">
    <property type="entry name" value="ACYL_TRANSF_3 DOMAIN-CONTAINING PROTEIN"/>
    <property type="match status" value="1"/>
</dbReference>
<dbReference type="GO" id="GO:0005886">
    <property type="term" value="C:plasma membrane"/>
    <property type="evidence" value="ECO:0007669"/>
    <property type="project" value="UniProtKB-SubCell"/>
</dbReference>
<feature type="domain" description="Acyltransferase 3" evidence="10">
    <location>
        <begin position="33"/>
        <end position="370"/>
    </location>
</feature>
<gene>
    <name evidence="11" type="ORF">LFYK43_05550</name>
</gene>
<evidence type="ECO:0000256" key="7">
    <source>
        <dbReference type="ARBA" id="ARBA00023315"/>
    </source>
</evidence>
<evidence type="ECO:0000256" key="4">
    <source>
        <dbReference type="ARBA" id="ARBA00022692"/>
    </source>
</evidence>
<feature type="transmembrane region" description="Helical" evidence="9">
    <location>
        <begin position="227"/>
        <end position="245"/>
    </location>
</feature>
<dbReference type="PANTHER" id="PTHR23028">
    <property type="entry name" value="ACETYLTRANSFERASE"/>
    <property type="match status" value="1"/>
</dbReference>
<comment type="caution">
    <text evidence="11">The sequence shown here is derived from an EMBL/GenBank/DDBJ whole genome shotgun (WGS) entry which is preliminary data.</text>
</comment>
<feature type="transmembrane region" description="Helical" evidence="9">
    <location>
        <begin position="257"/>
        <end position="277"/>
    </location>
</feature>
<dbReference type="InterPro" id="IPR002656">
    <property type="entry name" value="Acyl_transf_3_dom"/>
</dbReference>
<feature type="compositionally biased region" description="Low complexity" evidence="8">
    <location>
        <begin position="452"/>
        <end position="474"/>
    </location>
</feature>
<dbReference type="CDD" id="cd01840">
    <property type="entry name" value="SGNH_hydrolase_yrhL_like"/>
    <property type="match status" value="1"/>
</dbReference>
<feature type="transmembrane region" description="Helical" evidence="9">
    <location>
        <begin position="283"/>
        <end position="304"/>
    </location>
</feature>
<dbReference type="InterPro" id="IPR036514">
    <property type="entry name" value="SGNH_hydro_sf"/>
</dbReference>
<keyword evidence="12" id="KW-1185">Reference proteome</keyword>
<comment type="subcellular location">
    <subcellularLocation>
        <location evidence="1">Cell membrane</location>
        <topology evidence="1">Multi-pass membrane protein</topology>
    </subcellularLocation>
</comment>
<feature type="transmembrane region" description="Helical" evidence="9">
    <location>
        <begin position="196"/>
        <end position="215"/>
    </location>
</feature>
<protein>
    <submittedName>
        <fullName evidence="11">Acyltransferase</fullName>
    </submittedName>
</protein>
<sequence length="659" mass="74996">MRSSSGDFSLKEAIILTDGILMKKRLQKSRYISGFDGVRTLAVVGVILYHLFPYNMKGGFLGVPIFFVVSGYLITDLLLQEYEQNGTIDIRAFYARRMKRLYPALLTMVLTTAAFITIFARASLGKLRDVIINNVFYVYNWFQVANHESYFDKFGNQSPFTHLWSLSIEGQFYLFWPIIVILLLKFVHSRQTNFDIVLISAFVSAIWMIILFSPNQDPSRIYYGTDTRIFSILLGAALAFLWPSTKLKKNLQSGPRLFLDGLGLGSLLLIVWMFFTMDGENDLLYLGGMFFFSLLAMLLVATIAHPGADIDRLMSNRVFSWIGKRSYGIYLYQYPIMIFYEQKSSNLADHPILNAVIEIALILVISDLSYRFLERPLQHFDYSRTFKVLKEVCVKDSPYGWKRIWAVAATLIVAVAAWGAIDEPRASVSNGDSTTLQNVIDHNSQEAKQKNKVVSSQKKAQAKSNSAASSQKQEQSQKKTQAKAESVDKNGKYVLTDAERKQAQQLPVTAVGDSVLADASQTMQGLFPQMYVDAKVGRQVREAIPILQDLIRKGKLSDTVLLSLGTNGPFTDNDMEQIMHLLGPKRQVYWINVQVPTKRWQDQVNQALVSAKKKYSNLHVIDWHSYSQNHPEWFYSDRVHPNVDGLPYFVNFVTHEMLK</sequence>
<dbReference type="Pfam" id="PF01757">
    <property type="entry name" value="Acyl_transf_3"/>
    <property type="match status" value="1"/>
</dbReference>
<evidence type="ECO:0000256" key="9">
    <source>
        <dbReference type="SAM" id="Phobius"/>
    </source>
</evidence>
<evidence type="ECO:0000256" key="8">
    <source>
        <dbReference type="SAM" id="MobiDB-lite"/>
    </source>
</evidence>
<feature type="transmembrane region" description="Helical" evidence="9">
    <location>
        <begin position="404"/>
        <end position="421"/>
    </location>
</feature>
<evidence type="ECO:0000313" key="11">
    <source>
        <dbReference type="EMBL" id="GBG94096.1"/>
    </source>
</evidence>
<dbReference type="GO" id="GO:0016747">
    <property type="term" value="F:acyltransferase activity, transferring groups other than amino-acyl groups"/>
    <property type="evidence" value="ECO:0007669"/>
    <property type="project" value="InterPro"/>
</dbReference>
<feature type="transmembrane region" description="Helical" evidence="9">
    <location>
        <begin position="100"/>
        <end position="120"/>
    </location>
</feature>
<keyword evidence="4 9" id="KW-0812">Transmembrane</keyword>
<dbReference type="GO" id="GO:0009103">
    <property type="term" value="P:lipopolysaccharide biosynthetic process"/>
    <property type="evidence" value="ECO:0007669"/>
    <property type="project" value="TreeGrafter"/>
</dbReference>
<feature type="region of interest" description="Disordered" evidence="8">
    <location>
        <begin position="444"/>
        <end position="488"/>
    </location>
</feature>
<dbReference type="AlphaFoldDB" id="A0A401IRE1"/>
<keyword evidence="7 11" id="KW-0012">Acyltransferase</keyword>
<evidence type="ECO:0000313" key="12">
    <source>
        <dbReference type="Proteomes" id="UP000286848"/>
    </source>
</evidence>